<organism evidence="2 3">
    <name type="scientific">Portunus trituberculatus</name>
    <name type="common">Swimming crab</name>
    <name type="synonym">Neptunus trituberculatus</name>
    <dbReference type="NCBI Taxonomy" id="210409"/>
    <lineage>
        <taxon>Eukaryota</taxon>
        <taxon>Metazoa</taxon>
        <taxon>Ecdysozoa</taxon>
        <taxon>Arthropoda</taxon>
        <taxon>Crustacea</taxon>
        <taxon>Multicrustacea</taxon>
        <taxon>Malacostraca</taxon>
        <taxon>Eumalacostraca</taxon>
        <taxon>Eucarida</taxon>
        <taxon>Decapoda</taxon>
        <taxon>Pleocyemata</taxon>
        <taxon>Brachyura</taxon>
        <taxon>Eubrachyura</taxon>
        <taxon>Portunoidea</taxon>
        <taxon>Portunidae</taxon>
        <taxon>Portuninae</taxon>
        <taxon>Portunus</taxon>
    </lineage>
</organism>
<keyword evidence="3" id="KW-1185">Reference proteome</keyword>
<protein>
    <submittedName>
        <fullName evidence="2">Uncharacterized protein</fullName>
    </submittedName>
</protein>
<comment type="caution">
    <text evidence="2">The sequence shown here is derived from an EMBL/GenBank/DDBJ whole genome shotgun (WGS) entry which is preliminary data.</text>
</comment>
<feature type="region of interest" description="Disordered" evidence="1">
    <location>
        <begin position="1"/>
        <end position="42"/>
    </location>
</feature>
<proteinExistence type="predicted"/>
<evidence type="ECO:0000313" key="2">
    <source>
        <dbReference type="EMBL" id="MPC29513.1"/>
    </source>
</evidence>
<gene>
    <name evidence="2" type="ORF">E2C01_022751</name>
</gene>
<reference evidence="2 3" key="1">
    <citation type="submission" date="2019-05" db="EMBL/GenBank/DDBJ databases">
        <title>Another draft genome of Portunus trituberculatus and its Hox gene families provides insights of decapod evolution.</title>
        <authorList>
            <person name="Jeong J.-H."/>
            <person name="Song I."/>
            <person name="Kim S."/>
            <person name="Choi T."/>
            <person name="Kim D."/>
            <person name="Ryu S."/>
            <person name="Kim W."/>
        </authorList>
    </citation>
    <scope>NUCLEOTIDE SEQUENCE [LARGE SCALE GENOMIC DNA]</scope>
    <source>
        <tissue evidence="2">Muscle</tissue>
    </source>
</reference>
<dbReference type="Proteomes" id="UP000324222">
    <property type="component" value="Unassembled WGS sequence"/>
</dbReference>
<evidence type="ECO:0000313" key="3">
    <source>
        <dbReference type="Proteomes" id="UP000324222"/>
    </source>
</evidence>
<evidence type="ECO:0000256" key="1">
    <source>
        <dbReference type="SAM" id="MobiDB-lite"/>
    </source>
</evidence>
<dbReference type="EMBL" id="VSRR010002084">
    <property type="protein sequence ID" value="MPC29513.1"/>
    <property type="molecule type" value="Genomic_DNA"/>
</dbReference>
<dbReference type="AlphaFoldDB" id="A0A5B7E8Z8"/>
<feature type="region of interest" description="Disordered" evidence="1">
    <location>
        <begin position="58"/>
        <end position="89"/>
    </location>
</feature>
<sequence>MYHPHDPQTPPHRHTTPPTTTTAPPRTSPSPSKLQTAPTLTTTTRWFYLPLRLKITSIYKEANDSPALKPTTRERRPDTPHTGATQIKP</sequence>
<accession>A0A5B7E8Z8</accession>
<feature type="compositionally biased region" description="Low complexity" evidence="1">
    <location>
        <begin position="16"/>
        <end position="42"/>
    </location>
</feature>
<name>A0A5B7E8Z8_PORTR</name>